<dbReference type="AlphaFoldDB" id="Q651K1"/>
<gene>
    <name evidence="1" type="primary">B1089G05.37</name>
</gene>
<proteinExistence type="predicted"/>
<evidence type="ECO:0000313" key="1">
    <source>
        <dbReference type="EMBL" id="BAD46516.1"/>
    </source>
</evidence>
<sequence>MAHSAPACDSEGDVQVLENSIIVHHCCPGAGHHYHLLHVDAPDHYLLVSSVRGYRDHGGYDNHGDVGPRSSGLLAPRSRDVVRKHDVGNDSCCLTRVVLLGGCSDGRGDRRCREVEGTIDITSWRSTLDSTLFVSTDFGLCIEKNPASLQVVLPGLVDKTPGLDDLGKERGGQPQASVGNGFTLCIA</sequence>
<evidence type="ECO:0000313" key="2">
    <source>
        <dbReference type="Proteomes" id="UP000000763"/>
    </source>
</evidence>
<dbReference type="EMBL" id="AP005967">
    <property type="protein sequence ID" value="BAD46516.1"/>
    <property type="molecule type" value="Genomic_DNA"/>
</dbReference>
<reference evidence="2" key="2">
    <citation type="journal article" date="2008" name="Nucleic Acids Res.">
        <title>The rice annotation project database (RAP-DB): 2008 update.</title>
        <authorList>
            <consortium name="The rice annotation project (RAP)"/>
        </authorList>
    </citation>
    <scope>GENOME REANNOTATION</scope>
    <source>
        <strain evidence="2">cv. Nipponbare</strain>
    </source>
</reference>
<protein>
    <submittedName>
        <fullName evidence="1">Uncharacterized protein</fullName>
    </submittedName>
</protein>
<organism evidence="1 2">
    <name type="scientific">Oryza sativa subsp. japonica</name>
    <name type="common">Rice</name>
    <dbReference type="NCBI Taxonomy" id="39947"/>
    <lineage>
        <taxon>Eukaryota</taxon>
        <taxon>Viridiplantae</taxon>
        <taxon>Streptophyta</taxon>
        <taxon>Embryophyta</taxon>
        <taxon>Tracheophyta</taxon>
        <taxon>Spermatophyta</taxon>
        <taxon>Magnoliopsida</taxon>
        <taxon>Liliopsida</taxon>
        <taxon>Poales</taxon>
        <taxon>Poaceae</taxon>
        <taxon>BOP clade</taxon>
        <taxon>Oryzoideae</taxon>
        <taxon>Oryzeae</taxon>
        <taxon>Oryzinae</taxon>
        <taxon>Oryza</taxon>
        <taxon>Oryza sativa</taxon>
    </lineage>
</organism>
<reference evidence="2" key="1">
    <citation type="journal article" date="2005" name="Nature">
        <title>The map-based sequence of the rice genome.</title>
        <authorList>
            <consortium name="International rice genome sequencing project (IRGSP)"/>
            <person name="Matsumoto T."/>
            <person name="Wu J."/>
            <person name="Kanamori H."/>
            <person name="Katayose Y."/>
            <person name="Fujisawa M."/>
            <person name="Namiki N."/>
            <person name="Mizuno H."/>
            <person name="Yamamoto K."/>
            <person name="Antonio B.A."/>
            <person name="Baba T."/>
            <person name="Sakata K."/>
            <person name="Nagamura Y."/>
            <person name="Aoki H."/>
            <person name="Arikawa K."/>
            <person name="Arita K."/>
            <person name="Bito T."/>
            <person name="Chiden Y."/>
            <person name="Fujitsuka N."/>
            <person name="Fukunaka R."/>
            <person name="Hamada M."/>
            <person name="Harada C."/>
            <person name="Hayashi A."/>
            <person name="Hijishita S."/>
            <person name="Honda M."/>
            <person name="Hosokawa S."/>
            <person name="Ichikawa Y."/>
            <person name="Idonuma A."/>
            <person name="Iijima M."/>
            <person name="Ikeda M."/>
            <person name="Ikeno M."/>
            <person name="Ito K."/>
            <person name="Ito S."/>
            <person name="Ito T."/>
            <person name="Ito Y."/>
            <person name="Ito Y."/>
            <person name="Iwabuchi A."/>
            <person name="Kamiya K."/>
            <person name="Karasawa W."/>
            <person name="Kurita K."/>
            <person name="Katagiri S."/>
            <person name="Kikuta A."/>
            <person name="Kobayashi H."/>
            <person name="Kobayashi N."/>
            <person name="Machita K."/>
            <person name="Maehara T."/>
            <person name="Masukawa M."/>
            <person name="Mizubayashi T."/>
            <person name="Mukai Y."/>
            <person name="Nagasaki H."/>
            <person name="Nagata Y."/>
            <person name="Naito S."/>
            <person name="Nakashima M."/>
            <person name="Nakama Y."/>
            <person name="Nakamichi Y."/>
            <person name="Nakamura M."/>
            <person name="Meguro A."/>
            <person name="Negishi M."/>
            <person name="Ohta I."/>
            <person name="Ohta T."/>
            <person name="Okamoto M."/>
            <person name="Ono N."/>
            <person name="Saji S."/>
            <person name="Sakaguchi M."/>
            <person name="Sakai K."/>
            <person name="Shibata M."/>
            <person name="Shimokawa T."/>
            <person name="Song J."/>
            <person name="Takazaki Y."/>
            <person name="Terasawa K."/>
            <person name="Tsugane M."/>
            <person name="Tsuji K."/>
            <person name="Ueda S."/>
            <person name="Waki K."/>
            <person name="Yamagata H."/>
            <person name="Yamamoto M."/>
            <person name="Yamamoto S."/>
            <person name="Yamane H."/>
            <person name="Yoshiki S."/>
            <person name="Yoshihara R."/>
            <person name="Yukawa K."/>
            <person name="Zhong H."/>
            <person name="Yano M."/>
            <person name="Yuan Q."/>
            <person name="Ouyang S."/>
            <person name="Liu J."/>
            <person name="Jones K.M."/>
            <person name="Gansberger K."/>
            <person name="Moffat K."/>
            <person name="Hill J."/>
            <person name="Bera J."/>
            <person name="Fadrosh D."/>
            <person name="Jin S."/>
            <person name="Johri S."/>
            <person name="Kim M."/>
            <person name="Overton L."/>
            <person name="Reardon M."/>
            <person name="Tsitrin T."/>
            <person name="Vuong H."/>
            <person name="Weaver B."/>
            <person name="Ciecko A."/>
            <person name="Tallon L."/>
            <person name="Jackson J."/>
            <person name="Pai G."/>
            <person name="Aken S.V."/>
            <person name="Utterback T."/>
            <person name="Reidmuller S."/>
            <person name="Feldblyum T."/>
            <person name="Hsiao J."/>
            <person name="Zismann V."/>
            <person name="Iobst S."/>
            <person name="de Vazeille A.R."/>
            <person name="Buell C.R."/>
            <person name="Ying K."/>
            <person name="Li Y."/>
            <person name="Lu T."/>
            <person name="Huang Y."/>
            <person name="Zhao Q."/>
            <person name="Feng Q."/>
            <person name="Zhang L."/>
            <person name="Zhu J."/>
            <person name="Weng Q."/>
            <person name="Mu J."/>
            <person name="Lu Y."/>
            <person name="Fan D."/>
            <person name="Liu Y."/>
            <person name="Guan J."/>
            <person name="Zhang Y."/>
            <person name="Yu S."/>
            <person name="Liu X."/>
            <person name="Zhang Y."/>
            <person name="Hong G."/>
            <person name="Han B."/>
            <person name="Choisne N."/>
            <person name="Demange N."/>
            <person name="Orjeda G."/>
            <person name="Samain S."/>
            <person name="Cattolico L."/>
            <person name="Pelletier E."/>
            <person name="Couloux A."/>
            <person name="Segurens B."/>
            <person name="Wincker P."/>
            <person name="D'Hont A."/>
            <person name="Scarpelli C."/>
            <person name="Weissenbach J."/>
            <person name="Salanoubat M."/>
            <person name="Quetier F."/>
            <person name="Yu Y."/>
            <person name="Kim H.R."/>
            <person name="Rambo T."/>
            <person name="Currie J."/>
            <person name="Collura K."/>
            <person name="Luo M."/>
            <person name="Yang T."/>
            <person name="Ammiraju J.S.S."/>
            <person name="Engler F."/>
            <person name="Soderlund C."/>
            <person name="Wing R.A."/>
            <person name="Palmer L.E."/>
            <person name="de la Bastide M."/>
            <person name="Spiegel L."/>
            <person name="Nascimento L."/>
            <person name="Zutavern T."/>
            <person name="O'Shaughnessy A."/>
            <person name="Dike S."/>
            <person name="Dedhia N."/>
            <person name="Preston R."/>
            <person name="Balija V."/>
            <person name="McCombie W.R."/>
            <person name="Chow T."/>
            <person name="Chen H."/>
            <person name="Chung M."/>
            <person name="Chen C."/>
            <person name="Shaw J."/>
            <person name="Wu H."/>
            <person name="Hsiao K."/>
            <person name="Chao Y."/>
            <person name="Chu M."/>
            <person name="Cheng C."/>
            <person name="Hour A."/>
            <person name="Lee P."/>
            <person name="Lin S."/>
            <person name="Lin Y."/>
            <person name="Liou J."/>
            <person name="Liu S."/>
            <person name="Hsing Y."/>
            <person name="Raghuvanshi S."/>
            <person name="Mohanty A."/>
            <person name="Bharti A.K."/>
            <person name="Gaur A."/>
            <person name="Gupta V."/>
            <person name="Kumar D."/>
            <person name="Ravi V."/>
            <person name="Vij S."/>
            <person name="Kapur A."/>
            <person name="Khurana P."/>
            <person name="Khurana P."/>
            <person name="Khurana J.P."/>
            <person name="Tyagi A.K."/>
            <person name="Gaikwad K."/>
            <person name="Singh A."/>
            <person name="Dalal V."/>
            <person name="Srivastava S."/>
            <person name="Dixit A."/>
            <person name="Pal A.K."/>
            <person name="Ghazi I.A."/>
            <person name="Yadav M."/>
            <person name="Pandit A."/>
            <person name="Bhargava A."/>
            <person name="Sureshbabu K."/>
            <person name="Batra K."/>
            <person name="Sharma T.R."/>
            <person name="Mohapatra T."/>
            <person name="Singh N.K."/>
            <person name="Messing J."/>
            <person name="Nelson A.B."/>
            <person name="Fuks G."/>
            <person name="Kavchok S."/>
            <person name="Keizer G."/>
            <person name="Linton E."/>
            <person name="Llaca V."/>
            <person name="Song R."/>
            <person name="Tanyolac B."/>
            <person name="Young S."/>
            <person name="Ho-Il K."/>
            <person name="Hahn J.H."/>
            <person name="Sangsakoo G."/>
            <person name="Vanavichit A."/>
            <person name="de Mattos Luiz.A.T."/>
            <person name="Zimmer P.D."/>
            <person name="Malone G."/>
            <person name="Dellagostin O."/>
            <person name="de Oliveira A.C."/>
            <person name="Bevan M."/>
            <person name="Bancroft I."/>
            <person name="Minx P."/>
            <person name="Cordum H."/>
            <person name="Wilson R."/>
            <person name="Cheng Z."/>
            <person name="Jin W."/>
            <person name="Jiang J."/>
            <person name="Leong S.A."/>
            <person name="Iwama H."/>
            <person name="Gojobori T."/>
            <person name="Itoh T."/>
            <person name="Niimura Y."/>
            <person name="Fujii Y."/>
            <person name="Habara T."/>
            <person name="Sakai H."/>
            <person name="Sato Y."/>
            <person name="Wilson G."/>
            <person name="Kumar K."/>
            <person name="McCouch S."/>
            <person name="Juretic N."/>
            <person name="Hoen D."/>
            <person name="Wright S."/>
            <person name="Bruskiewich R."/>
            <person name="Bureau T."/>
            <person name="Miyao A."/>
            <person name="Hirochika H."/>
            <person name="Nishikawa T."/>
            <person name="Kadowaki K."/>
            <person name="Sugiura M."/>
            <person name="Burr B."/>
            <person name="Sasaki T."/>
        </authorList>
    </citation>
    <scope>NUCLEOTIDE SEQUENCE [LARGE SCALE GENOMIC DNA]</scope>
    <source>
        <strain evidence="2">cv. Nipponbare</strain>
    </source>
</reference>
<name>Q651K1_ORYSJ</name>
<dbReference type="Proteomes" id="UP000000763">
    <property type="component" value="Chromosome 6"/>
</dbReference>
<accession>Q651K1</accession>